<dbReference type="Pfam" id="PF00106">
    <property type="entry name" value="adh_short"/>
    <property type="match status" value="1"/>
</dbReference>
<feature type="compositionally biased region" description="Polar residues" evidence="4">
    <location>
        <begin position="1"/>
        <end position="15"/>
    </location>
</feature>
<evidence type="ECO:0000256" key="1">
    <source>
        <dbReference type="ARBA" id="ARBA00006484"/>
    </source>
</evidence>
<dbReference type="PROSITE" id="PS00061">
    <property type="entry name" value="ADH_SHORT"/>
    <property type="match status" value="1"/>
</dbReference>
<dbReference type="PANTHER" id="PTHR42901:SF1">
    <property type="entry name" value="ALCOHOL DEHYDROGENASE"/>
    <property type="match status" value="1"/>
</dbReference>
<dbReference type="InterPro" id="IPR002347">
    <property type="entry name" value="SDR_fam"/>
</dbReference>
<dbReference type="Gene3D" id="3.40.50.720">
    <property type="entry name" value="NAD(P)-binding Rossmann-like Domain"/>
    <property type="match status" value="1"/>
</dbReference>
<dbReference type="InterPro" id="IPR020904">
    <property type="entry name" value="Sc_DH/Rdtase_CS"/>
</dbReference>
<evidence type="ECO:0008006" key="7">
    <source>
        <dbReference type="Google" id="ProtNLM"/>
    </source>
</evidence>
<evidence type="ECO:0000256" key="4">
    <source>
        <dbReference type="SAM" id="MobiDB-lite"/>
    </source>
</evidence>
<organism evidence="5 6">
    <name type="scientific">Fusarium flagelliforme</name>
    <dbReference type="NCBI Taxonomy" id="2675880"/>
    <lineage>
        <taxon>Eukaryota</taxon>
        <taxon>Fungi</taxon>
        <taxon>Dikarya</taxon>
        <taxon>Ascomycota</taxon>
        <taxon>Pezizomycotina</taxon>
        <taxon>Sordariomycetes</taxon>
        <taxon>Hypocreomycetidae</taxon>
        <taxon>Hypocreales</taxon>
        <taxon>Nectriaceae</taxon>
        <taxon>Fusarium</taxon>
        <taxon>Fusarium incarnatum-equiseti species complex</taxon>
    </lineage>
</organism>
<keyword evidence="2" id="KW-0521">NADP</keyword>
<comment type="caution">
    <text evidence="5">The sequence shown here is derived from an EMBL/GenBank/DDBJ whole genome shotgun (WGS) entry which is preliminary data.</text>
</comment>
<dbReference type="EMBL" id="PXXK01000028">
    <property type="protein sequence ID" value="RFN54413.1"/>
    <property type="molecule type" value="Genomic_DNA"/>
</dbReference>
<gene>
    <name evidence="5" type="ORF">FIE12Z_1540</name>
</gene>
<evidence type="ECO:0000313" key="5">
    <source>
        <dbReference type="EMBL" id="RFN54413.1"/>
    </source>
</evidence>
<dbReference type="CDD" id="cd05233">
    <property type="entry name" value="SDR_c"/>
    <property type="match status" value="1"/>
</dbReference>
<name>A0A395N3M5_9HYPO</name>
<dbReference type="OrthoDB" id="1933717at2759"/>
<accession>A0A395N3M5</accession>
<dbReference type="STRING" id="2594813.A0A395N3M5"/>
<dbReference type="GO" id="GO:0016491">
    <property type="term" value="F:oxidoreductase activity"/>
    <property type="evidence" value="ECO:0007669"/>
    <property type="project" value="UniProtKB-KW"/>
</dbReference>
<feature type="region of interest" description="Disordered" evidence="4">
    <location>
        <begin position="1"/>
        <end position="23"/>
    </location>
</feature>
<reference evidence="5 6" key="1">
    <citation type="journal article" date="2018" name="PLoS Pathog.">
        <title>Evolution of structural diversity of trichothecenes, a family of toxins produced by plant pathogenic and entomopathogenic fungi.</title>
        <authorList>
            <person name="Proctor R.H."/>
            <person name="McCormick S.P."/>
            <person name="Kim H.S."/>
            <person name="Cardoza R.E."/>
            <person name="Stanley A.M."/>
            <person name="Lindo L."/>
            <person name="Kelly A."/>
            <person name="Brown D.W."/>
            <person name="Lee T."/>
            <person name="Vaughan M.M."/>
            <person name="Alexander N.J."/>
            <person name="Busman M."/>
            <person name="Gutierrez S."/>
        </authorList>
    </citation>
    <scope>NUCLEOTIDE SEQUENCE [LARGE SCALE GENOMIC DNA]</scope>
    <source>
        <strain evidence="5 6">NRRL 13405</strain>
    </source>
</reference>
<protein>
    <recommendedName>
        <fullName evidence="7">Peroxisomal short-chain alcohol dehydrogenase</fullName>
    </recommendedName>
</protein>
<keyword evidence="6" id="KW-1185">Reference proteome</keyword>
<dbReference type="PANTHER" id="PTHR42901">
    <property type="entry name" value="ALCOHOL DEHYDROGENASE"/>
    <property type="match status" value="1"/>
</dbReference>
<sequence>MPSAETTSPQDNPWGNTEAPKAGSSLISKIHRESYEAISPSRPELSQAGNTVLVAGASTGIGLSIAKSFAAASADRIVITGRRQDALDMAAAGISGKYPKVRVVPIVNDFADEVATRKLWEKLAQDGIFVDVLVLSAASMWLPNTLLGLGFETFKEGLTVNVAAPYLWTSLFHKQRESNPSRKLALLNLATIAIHDTPISVPIPLYSTTKSAVTMMMNHIGMTVPSNEMQVITFEPGLHYTESFQRFTDENSFQWDDIQLPGDFAVWAASDEAEFLQGRFVWAKWDVDELKSGPLRKRIESDPSLFRVGVSGY</sequence>
<evidence type="ECO:0000256" key="2">
    <source>
        <dbReference type="ARBA" id="ARBA00022857"/>
    </source>
</evidence>
<dbReference type="PRINTS" id="PR00081">
    <property type="entry name" value="GDHRDH"/>
</dbReference>
<dbReference type="AlphaFoldDB" id="A0A395N3M5"/>
<comment type="similarity">
    <text evidence="1">Belongs to the short-chain dehydrogenases/reductases (SDR) family.</text>
</comment>
<dbReference type="SUPFAM" id="SSF51735">
    <property type="entry name" value="NAD(P)-binding Rossmann-fold domains"/>
    <property type="match status" value="1"/>
</dbReference>
<proteinExistence type="inferred from homology"/>
<dbReference type="Proteomes" id="UP000265631">
    <property type="component" value="Unassembled WGS sequence"/>
</dbReference>
<keyword evidence="3" id="KW-0560">Oxidoreductase</keyword>
<evidence type="ECO:0000256" key="3">
    <source>
        <dbReference type="ARBA" id="ARBA00023002"/>
    </source>
</evidence>
<dbReference type="InterPro" id="IPR036291">
    <property type="entry name" value="NAD(P)-bd_dom_sf"/>
</dbReference>
<evidence type="ECO:0000313" key="6">
    <source>
        <dbReference type="Proteomes" id="UP000265631"/>
    </source>
</evidence>